<evidence type="ECO:0000256" key="6">
    <source>
        <dbReference type="ARBA" id="ARBA00023049"/>
    </source>
</evidence>
<evidence type="ECO:0000259" key="9">
    <source>
        <dbReference type="Pfam" id="PF01551"/>
    </source>
</evidence>
<reference evidence="10 11" key="1">
    <citation type="submission" date="2024-06" db="EMBL/GenBank/DDBJ databases">
        <title>Genomic Encyclopedia of Type Strains, Phase IV (KMG-IV): sequencing the most valuable type-strain genomes for metagenomic binning, comparative biology and taxonomic classification.</title>
        <authorList>
            <person name="Goeker M."/>
        </authorList>
    </citation>
    <scope>NUCLEOTIDE SEQUENCE [LARGE SCALE GENOMIC DNA]</scope>
    <source>
        <strain evidence="10 11">DSM 100022</strain>
    </source>
</reference>
<dbReference type="CDD" id="cd12797">
    <property type="entry name" value="M23_peptidase"/>
    <property type="match status" value="1"/>
</dbReference>
<evidence type="ECO:0000256" key="3">
    <source>
        <dbReference type="ARBA" id="ARBA00022723"/>
    </source>
</evidence>
<dbReference type="Gene3D" id="2.70.70.10">
    <property type="entry name" value="Glucose Permease (Domain IIA)"/>
    <property type="match status" value="1"/>
</dbReference>
<feature type="transmembrane region" description="Helical" evidence="8">
    <location>
        <begin position="35"/>
        <end position="60"/>
    </location>
</feature>
<keyword evidence="4 10" id="KW-0378">Hydrolase</keyword>
<feature type="region of interest" description="Disordered" evidence="7">
    <location>
        <begin position="127"/>
        <end position="156"/>
    </location>
</feature>
<feature type="domain" description="M23ase beta-sheet core" evidence="9">
    <location>
        <begin position="317"/>
        <end position="411"/>
    </location>
</feature>
<dbReference type="InterPro" id="IPR016047">
    <property type="entry name" value="M23ase_b-sheet_dom"/>
</dbReference>
<evidence type="ECO:0000256" key="7">
    <source>
        <dbReference type="SAM" id="MobiDB-lite"/>
    </source>
</evidence>
<keyword evidence="6" id="KW-0482">Metalloprotease</keyword>
<name>A0ABV2GU77_9HYPH</name>
<keyword evidence="2" id="KW-0645">Protease</keyword>
<dbReference type="InterPro" id="IPR011055">
    <property type="entry name" value="Dup_hybrid_motif"/>
</dbReference>
<keyword evidence="3" id="KW-0479">Metal-binding</keyword>
<comment type="cofactor">
    <cofactor evidence="1">
        <name>Zn(2+)</name>
        <dbReference type="ChEBI" id="CHEBI:29105"/>
    </cofactor>
</comment>
<evidence type="ECO:0000256" key="4">
    <source>
        <dbReference type="ARBA" id="ARBA00022801"/>
    </source>
</evidence>
<proteinExistence type="predicted"/>
<keyword evidence="11" id="KW-1185">Reference proteome</keyword>
<evidence type="ECO:0000256" key="2">
    <source>
        <dbReference type="ARBA" id="ARBA00022670"/>
    </source>
</evidence>
<dbReference type="PANTHER" id="PTHR21666:SF288">
    <property type="entry name" value="CELL DIVISION PROTEIN YTFB"/>
    <property type="match status" value="1"/>
</dbReference>
<comment type="caution">
    <text evidence="10">The sequence shown here is derived from an EMBL/GenBank/DDBJ whole genome shotgun (WGS) entry which is preliminary data.</text>
</comment>
<accession>A0ABV2GU77</accession>
<protein>
    <submittedName>
        <fullName evidence="10">Murein DD-endopeptidase MepM/ murein hydrolase activator NlpD</fullName>
    </submittedName>
</protein>
<keyword evidence="5" id="KW-0862">Zinc</keyword>
<dbReference type="InterPro" id="IPR050570">
    <property type="entry name" value="Cell_wall_metabolism_enzyme"/>
</dbReference>
<dbReference type="GO" id="GO:0016787">
    <property type="term" value="F:hydrolase activity"/>
    <property type="evidence" value="ECO:0007669"/>
    <property type="project" value="UniProtKB-KW"/>
</dbReference>
<organism evidence="10 11">
    <name type="scientific">Mesorhizobium robiniae</name>
    <dbReference type="NCBI Taxonomy" id="559315"/>
    <lineage>
        <taxon>Bacteria</taxon>
        <taxon>Pseudomonadati</taxon>
        <taxon>Pseudomonadota</taxon>
        <taxon>Alphaproteobacteria</taxon>
        <taxon>Hyphomicrobiales</taxon>
        <taxon>Phyllobacteriaceae</taxon>
        <taxon>Mesorhizobium</taxon>
    </lineage>
</organism>
<dbReference type="EMBL" id="JBEPMC010000009">
    <property type="protein sequence ID" value="MET3581843.1"/>
    <property type="molecule type" value="Genomic_DNA"/>
</dbReference>
<dbReference type="Proteomes" id="UP001549204">
    <property type="component" value="Unassembled WGS sequence"/>
</dbReference>
<evidence type="ECO:0000256" key="5">
    <source>
        <dbReference type="ARBA" id="ARBA00022833"/>
    </source>
</evidence>
<evidence type="ECO:0000256" key="1">
    <source>
        <dbReference type="ARBA" id="ARBA00001947"/>
    </source>
</evidence>
<keyword evidence="8" id="KW-0472">Membrane</keyword>
<evidence type="ECO:0000313" key="10">
    <source>
        <dbReference type="EMBL" id="MET3581843.1"/>
    </source>
</evidence>
<dbReference type="Pfam" id="PF01551">
    <property type="entry name" value="Peptidase_M23"/>
    <property type="match status" value="1"/>
</dbReference>
<dbReference type="RefSeq" id="WP_354493422.1">
    <property type="nucleotide sequence ID" value="NZ_JBEPMC010000009.1"/>
</dbReference>
<keyword evidence="8" id="KW-1133">Transmembrane helix</keyword>
<evidence type="ECO:0000313" key="11">
    <source>
        <dbReference type="Proteomes" id="UP001549204"/>
    </source>
</evidence>
<dbReference type="SUPFAM" id="SSF51261">
    <property type="entry name" value="Duplicated hybrid motif"/>
    <property type="match status" value="1"/>
</dbReference>
<keyword evidence="8" id="KW-0812">Transmembrane</keyword>
<sequence length="425" mass="45736">MNVASQSTVFGRRKEPHTVIIARGNEIRHFTIRPWVAAFCGSALAAMAIGYLLATSYLVLRDDLIGATTARQARMQQAYEDRISALRAQVDRITSRQLLDQQLMETKVGELLERQTQLSLRHGRLGPMLERTGSDVGTPPAANATPDKRADVTDAQPQTYSVASVGAELGAGDTRPFSLWSTRSDPLPSDTAADRADRLFVSINESLKAIESQQLTRITTLADNAYRNADAISQALESAGLPIDSDFGKSDAGGPLIPLDSSMVFNSKVKELDEALDALDRLKTEARRLPLANPAPGRSVTSPFGVRTDPLLGTAALHSGMDFRAPTGMPAKVTAPGVVVKAGWNGGYGRMVEVDHGNGFATRYGHLSKISVTVGERLNAGDVIGKTGSSGRSTGPHLHYEIRHNGEAIDPLRFLRVGKKVAQYL</sequence>
<gene>
    <name evidence="10" type="ORF">ABID19_004896</name>
</gene>
<dbReference type="PANTHER" id="PTHR21666">
    <property type="entry name" value="PEPTIDASE-RELATED"/>
    <property type="match status" value="1"/>
</dbReference>
<evidence type="ECO:0000256" key="8">
    <source>
        <dbReference type="SAM" id="Phobius"/>
    </source>
</evidence>